<dbReference type="EMBL" id="CP014228">
    <property type="protein sequence ID" value="AMD87883.1"/>
    <property type="molecule type" value="Genomic_DNA"/>
</dbReference>
<dbReference type="InterPro" id="IPR051680">
    <property type="entry name" value="ATP-dep_Glu-Cys_Ligase-2"/>
</dbReference>
<dbReference type="Pfam" id="PF14403">
    <property type="entry name" value="CP_ATPgrasp_2"/>
    <property type="match status" value="1"/>
</dbReference>
<dbReference type="RefSeq" id="WP_067942993.1">
    <property type="nucleotide sequence ID" value="NZ_CP014228.1"/>
</dbReference>
<evidence type="ECO:0000259" key="2">
    <source>
        <dbReference type="Pfam" id="PF14403"/>
    </source>
</evidence>
<accession>A0A0X8JGC9</accession>
<keyword evidence="4" id="KW-1185">Reference proteome</keyword>
<evidence type="ECO:0000313" key="3">
    <source>
        <dbReference type="EMBL" id="AMD87883.1"/>
    </source>
</evidence>
<dbReference type="STRING" id="111015.AXF14_10225"/>
<sequence>MRGAAGAQRCGGLGQRRELELVDGPGGKGIVIGPAATRAELEALQAKILEDPRSWIAQPVVQLSTVPTIRDGRPAPRHADLRPFAVNDGSDVWVLPGGLTRVALPEGRLIVNSSQGGVSKDTWVLADEHAEHAGPAGRADDEAAPRTRAAVVDVRPQAHYSEHAHRPPQEQQQQQQQQCRVGHPAAETRAPSGPTACVAGAEPAAVHPSEQEVVPC</sequence>
<dbReference type="AlphaFoldDB" id="A0A0X8JGC9"/>
<protein>
    <recommendedName>
        <fullName evidence="2">Circularly permuted ATP-grasp type 2 domain-containing protein</fullName>
    </recommendedName>
</protein>
<dbReference type="PANTHER" id="PTHR34595:SF7">
    <property type="entry name" value="SLL1039 PROTEIN"/>
    <property type="match status" value="1"/>
</dbReference>
<feature type="region of interest" description="Disordered" evidence="1">
    <location>
        <begin position="159"/>
        <end position="216"/>
    </location>
</feature>
<dbReference type="Proteomes" id="UP000065220">
    <property type="component" value="Chromosome"/>
</dbReference>
<organism evidence="3 4">
    <name type="scientific">Actinomyces radicidentis</name>
    <dbReference type="NCBI Taxonomy" id="111015"/>
    <lineage>
        <taxon>Bacteria</taxon>
        <taxon>Bacillati</taxon>
        <taxon>Actinomycetota</taxon>
        <taxon>Actinomycetes</taxon>
        <taxon>Actinomycetales</taxon>
        <taxon>Actinomycetaceae</taxon>
        <taxon>Actinomyces</taxon>
    </lineage>
</organism>
<feature type="compositionally biased region" description="Low complexity" evidence="1">
    <location>
        <begin position="169"/>
        <end position="178"/>
    </location>
</feature>
<proteinExistence type="predicted"/>
<name>A0A0X8JGC9_ACTRD</name>
<dbReference type="InterPro" id="IPR025841">
    <property type="entry name" value="CP_ATPgrasp_2"/>
</dbReference>
<dbReference type="Gene3D" id="3.30.1490.270">
    <property type="match status" value="1"/>
</dbReference>
<evidence type="ECO:0000256" key="1">
    <source>
        <dbReference type="SAM" id="MobiDB-lite"/>
    </source>
</evidence>
<evidence type="ECO:0000313" key="4">
    <source>
        <dbReference type="Proteomes" id="UP000065220"/>
    </source>
</evidence>
<dbReference type="KEGG" id="ard:AXF14_10225"/>
<gene>
    <name evidence="3" type="ORF">AXF14_10225</name>
</gene>
<feature type="domain" description="Circularly permuted ATP-grasp type 2" evidence="2">
    <location>
        <begin position="22"/>
        <end position="103"/>
    </location>
</feature>
<dbReference type="PANTHER" id="PTHR34595">
    <property type="entry name" value="BLR5612 PROTEIN"/>
    <property type="match status" value="1"/>
</dbReference>
<reference evidence="4" key="1">
    <citation type="submission" date="2016-02" db="EMBL/GenBank/DDBJ databases">
        <authorList>
            <person name="Holder M.E."/>
            <person name="Ajami N.J."/>
            <person name="Petrosino J.F."/>
        </authorList>
    </citation>
    <scope>NUCLEOTIDE SEQUENCE [LARGE SCALE GENOMIC DNA]</scope>
    <source>
        <strain evidence="4">CCUG 36733</strain>
    </source>
</reference>